<dbReference type="AlphaFoldDB" id="A0A2W1LFL8"/>
<gene>
    <name evidence="1" type="ORF">DNH61_00830</name>
</gene>
<comment type="caution">
    <text evidence="1">The sequence shown here is derived from an EMBL/GenBank/DDBJ whole genome shotgun (WGS) entry which is preliminary data.</text>
</comment>
<dbReference type="Pfam" id="PF20074">
    <property type="entry name" value="DUF6470"/>
    <property type="match status" value="1"/>
</dbReference>
<keyword evidence="2" id="KW-1185">Reference proteome</keyword>
<accession>A0A2W1LFL8</accession>
<dbReference type="EMBL" id="QKRB01000006">
    <property type="protein sequence ID" value="PZD97836.1"/>
    <property type="molecule type" value="Genomic_DNA"/>
</dbReference>
<name>A0A2W1LFL8_9BACL</name>
<proteinExistence type="predicted"/>
<dbReference type="Proteomes" id="UP000249522">
    <property type="component" value="Unassembled WGS sequence"/>
</dbReference>
<dbReference type="InterPro" id="IPR045527">
    <property type="entry name" value="DUF6470"/>
</dbReference>
<protein>
    <submittedName>
        <fullName evidence="1">Uncharacterized protein</fullName>
    </submittedName>
</protein>
<dbReference type="OrthoDB" id="2112831at2"/>
<sequence>MIPMLSIVTQDAKLGIKTTRGRYEIKSTPPVLQVETKPAVITANNKPGELIIDSSEAHNALTGGKYEEFWDRIYSQYKAVAKRNIELIVEEGNRMGDLRIKGNPIADMALDAFIEGAPDIEVYGPASSDNVSIEYIPNQLNVQVQTGGADINVKTTRPEINYHRGNVSIYMEQYPSVTITPPKIDLVI</sequence>
<evidence type="ECO:0000313" key="1">
    <source>
        <dbReference type="EMBL" id="PZD97836.1"/>
    </source>
</evidence>
<evidence type="ECO:0000313" key="2">
    <source>
        <dbReference type="Proteomes" id="UP000249522"/>
    </source>
</evidence>
<reference evidence="1 2" key="1">
    <citation type="submission" date="2018-06" db="EMBL/GenBank/DDBJ databases">
        <title>Paenibacillus imtechensis sp. nov.</title>
        <authorList>
            <person name="Pinnaka A.K."/>
            <person name="Singh H."/>
            <person name="Kaur M."/>
        </authorList>
    </citation>
    <scope>NUCLEOTIDE SEQUENCE [LARGE SCALE GENOMIC DNA]</scope>
    <source>
        <strain evidence="1 2">SMB1</strain>
    </source>
</reference>
<organism evidence="1 2">
    <name type="scientific">Paenibacillus sambharensis</name>
    <dbReference type="NCBI Taxonomy" id="1803190"/>
    <lineage>
        <taxon>Bacteria</taxon>
        <taxon>Bacillati</taxon>
        <taxon>Bacillota</taxon>
        <taxon>Bacilli</taxon>
        <taxon>Bacillales</taxon>
        <taxon>Paenibacillaceae</taxon>
        <taxon>Paenibacillus</taxon>
    </lineage>
</organism>